<evidence type="ECO:0000313" key="2">
    <source>
        <dbReference type="EMBL" id="GHA47247.1"/>
    </source>
</evidence>
<feature type="region of interest" description="Disordered" evidence="1">
    <location>
        <begin position="1"/>
        <end position="25"/>
    </location>
</feature>
<proteinExistence type="predicted"/>
<sequence length="59" mass="6090">MATPCRLSAEGGKEAGGAGAGDDAVLRSPGAVRGALWVLWWGCRPSAVWWSLYDALSGV</sequence>
<evidence type="ECO:0000256" key="1">
    <source>
        <dbReference type="SAM" id="MobiDB-lite"/>
    </source>
</evidence>
<keyword evidence="3" id="KW-1185">Reference proteome</keyword>
<evidence type="ECO:0000313" key="3">
    <source>
        <dbReference type="Proteomes" id="UP000653644"/>
    </source>
</evidence>
<dbReference type="Proteomes" id="UP000653644">
    <property type="component" value="Unassembled WGS sequence"/>
</dbReference>
<dbReference type="EMBL" id="BMVN01000025">
    <property type="protein sequence ID" value="GHA47247.1"/>
    <property type="molecule type" value="Genomic_DNA"/>
</dbReference>
<gene>
    <name evidence="2" type="ORF">GCM10010345_59710</name>
</gene>
<accession>A0ABQ3CWE4</accession>
<comment type="caution">
    <text evidence="2">The sequence shown here is derived from an EMBL/GenBank/DDBJ whole genome shotgun (WGS) entry which is preliminary data.</text>
</comment>
<reference evidence="3" key="1">
    <citation type="journal article" date="2019" name="Int. J. Syst. Evol. Microbiol.">
        <title>The Global Catalogue of Microorganisms (GCM) 10K type strain sequencing project: providing services to taxonomists for standard genome sequencing and annotation.</title>
        <authorList>
            <consortium name="The Broad Institute Genomics Platform"/>
            <consortium name="The Broad Institute Genome Sequencing Center for Infectious Disease"/>
            <person name="Wu L."/>
            <person name="Ma J."/>
        </authorList>
    </citation>
    <scope>NUCLEOTIDE SEQUENCE [LARGE SCALE GENOMIC DNA]</scope>
    <source>
        <strain evidence="3">JCM 4733</strain>
    </source>
</reference>
<protein>
    <submittedName>
        <fullName evidence="2">Uncharacterized protein</fullName>
    </submittedName>
</protein>
<name>A0ABQ3CWE4_9ACTN</name>
<organism evidence="2 3">
    <name type="scientific">Streptomyces canarius</name>
    <dbReference type="NCBI Taxonomy" id="285453"/>
    <lineage>
        <taxon>Bacteria</taxon>
        <taxon>Bacillati</taxon>
        <taxon>Actinomycetota</taxon>
        <taxon>Actinomycetes</taxon>
        <taxon>Kitasatosporales</taxon>
        <taxon>Streptomycetaceae</taxon>
        <taxon>Streptomyces</taxon>
    </lineage>
</organism>